<proteinExistence type="predicted"/>
<name>A0A9W9ZHA0_9CNID</name>
<sequence length="190" mass="21363">METKKARSSAKGIVTKKIKEISGLMTDETNVNEVIRKSAELEEAFKKFQEVHEEIHSQLEELEAIEESGNYYELVLDQVKQLQENIDLWLAGVEASRLAKSFDVNPEDSVSNIGSSSSASARARAAARKAILEAEVATLKRLHQIEEEELKLRQRKNQLKLETEMAKAGAEELAYCSSRKRDGRELTSGR</sequence>
<comment type="caution">
    <text evidence="2">The sequence shown here is derived from an EMBL/GenBank/DDBJ whole genome shotgun (WGS) entry which is preliminary data.</text>
</comment>
<protein>
    <submittedName>
        <fullName evidence="2">Uncharacterized protein</fullName>
    </submittedName>
</protein>
<organism evidence="2 3">
    <name type="scientific">Desmophyllum pertusum</name>
    <dbReference type="NCBI Taxonomy" id="174260"/>
    <lineage>
        <taxon>Eukaryota</taxon>
        <taxon>Metazoa</taxon>
        <taxon>Cnidaria</taxon>
        <taxon>Anthozoa</taxon>
        <taxon>Hexacorallia</taxon>
        <taxon>Scleractinia</taxon>
        <taxon>Caryophylliina</taxon>
        <taxon>Caryophylliidae</taxon>
        <taxon>Desmophyllum</taxon>
    </lineage>
</organism>
<evidence type="ECO:0000313" key="2">
    <source>
        <dbReference type="EMBL" id="KAJ7381310.1"/>
    </source>
</evidence>
<reference evidence="2" key="1">
    <citation type="submission" date="2023-01" db="EMBL/GenBank/DDBJ databases">
        <title>Genome assembly of the deep-sea coral Lophelia pertusa.</title>
        <authorList>
            <person name="Herrera S."/>
            <person name="Cordes E."/>
        </authorList>
    </citation>
    <scope>NUCLEOTIDE SEQUENCE</scope>
    <source>
        <strain evidence="2">USNM1676648</strain>
        <tissue evidence="2">Polyp</tissue>
    </source>
</reference>
<dbReference type="AlphaFoldDB" id="A0A9W9ZHA0"/>
<keyword evidence="3" id="KW-1185">Reference proteome</keyword>
<keyword evidence="1" id="KW-0175">Coiled coil</keyword>
<dbReference type="EMBL" id="MU826350">
    <property type="protein sequence ID" value="KAJ7381310.1"/>
    <property type="molecule type" value="Genomic_DNA"/>
</dbReference>
<evidence type="ECO:0000256" key="1">
    <source>
        <dbReference type="SAM" id="Coils"/>
    </source>
</evidence>
<dbReference type="Proteomes" id="UP001163046">
    <property type="component" value="Unassembled WGS sequence"/>
</dbReference>
<accession>A0A9W9ZHA0</accession>
<gene>
    <name evidence="2" type="ORF">OS493_001431</name>
</gene>
<evidence type="ECO:0000313" key="3">
    <source>
        <dbReference type="Proteomes" id="UP001163046"/>
    </source>
</evidence>
<feature type="coiled-coil region" evidence="1">
    <location>
        <begin position="122"/>
        <end position="165"/>
    </location>
</feature>